<keyword evidence="2" id="KW-1185">Reference proteome</keyword>
<evidence type="ECO:0000313" key="1">
    <source>
        <dbReference type="EMBL" id="KAL3266417.1"/>
    </source>
</evidence>
<name>A0ABD2MJB5_9CUCU</name>
<sequence>MSSWEIFIVRDIHDENIPKHTYAEVYNDAPTKLRTELMPGSSQRLVISSWGSEALLFKACCKDGVTDHKGSKEGGLNCFNKCGRELPDSEPYVSGSDGFELLFEQIKYDKTLRNQETRVPYLLAEFKIAQENKATAYGAG</sequence>
<accession>A0ABD2MJB5</accession>
<dbReference type="EMBL" id="JABFTP020000001">
    <property type="protein sequence ID" value="KAL3266417.1"/>
    <property type="molecule type" value="Genomic_DNA"/>
</dbReference>
<dbReference type="Proteomes" id="UP001516400">
    <property type="component" value="Unassembled WGS sequence"/>
</dbReference>
<reference evidence="1 2" key="1">
    <citation type="journal article" date="2021" name="BMC Biol.">
        <title>Horizontally acquired antibacterial genes associated with adaptive radiation of ladybird beetles.</title>
        <authorList>
            <person name="Li H.S."/>
            <person name="Tang X.F."/>
            <person name="Huang Y.H."/>
            <person name="Xu Z.Y."/>
            <person name="Chen M.L."/>
            <person name="Du X.Y."/>
            <person name="Qiu B.Y."/>
            <person name="Chen P.T."/>
            <person name="Zhang W."/>
            <person name="Slipinski A."/>
            <person name="Escalona H.E."/>
            <person name="Waterhouse R.M."/>
            <person name="Zwick A."/>
            <person name="Pang H."/>
        </authorList>
    </citation>
    <scope>NUCLEOTIDE SEQUENCE [LARGE SCALE GENOMIC DNA]</scope>
    <source>
        <strain evidence="1">SYSU2018</strain>
    </source>
</reference>
<dbReference type="AlphaFoldDB" id="A0ABD2MJB5"/>
<organism evidence="1 2">
    <name type="scientific">Cryptolaemus montrouzieri</name>
    <dbReference type="NCBI Taxonomy" id="559131"/>
    <lineage>
        <taxon>Eukaryota</taxon>
        <taxon>Metazoa</taxon>
        <taxon>Ecdysozoa</taxon>
        <taxon>Arthropoda</taxon>
        <taxon>Hexapoda</taxon>
        <taxon>Insecta</taxon>
        <taxon>Pterygota</taxon>
        <taxon>Neoptera</taxon>
        <taxon>Endopterygota</taxon>
        <taxon>Coleoptera</taxon>
        <taxon>Polyphaga</taxon>
        <taxon>Cucujiformia</taxon>
        <taxon>Coccinelloidea</taxon>
        <taxon>Coccinellidae</taxon>
        <taxon>Scymninae</taxon>
        <taxon>Scymnini</taxon>
        <taxon>Cryptolaemus</taxon>
    </lineage>
</organism>
<proteinExistence type="predicted"/>
<protein>
    <submittedName>
        <fullName evidence="1">Uncharacterized protein</fullName>
    </submittedName>
</protein>
<evidence type="ECO:0000313" key="2">
    <source>
        <dbReference type="Proteomes" id="UP001516400"/>
    </source>
</evidence>
<comment type="caution">
    <text evidence="1">The sequence shown here is derived from an EMBL/GenBank/DDBJ whole genome shotgun (WGS) entry which is preliminary data.</text>
</comment>
<gene>
    <name evidence="1" type="ORF">HHI36_010593</name>
</gene>